<dbReference type="Pfam" id="PF05699">
    <property type="entry name" value="Dimer_Tnp_hAT"/>
    <property type="match status" value="1"/>
</dbReference>
<feature type="domain" description="HAT C-terminal dimerisation" evidence="1">
    <location>
        <begin position="67"/>
        <end position="117"/>
    </location>
</feature>
<dbReference type="InterPro" id="IPR008906">
    <property type="entry name" value="HATC_C_dom"/>
</dbReference>
<evidence type="ECO:0000313" key="2">
    <source>
        <dbReference type="EMBL" id="RDY06805.1"/>
    </source>
</evidence>
<dbReference type="EMBL" id="QJKJ01001610">
    <property type="protein sequence ID" value="RDY06805.1"/>
    <property type="molecule type" value="Genomic_DNA"/>
</dbReference>
<comment type="caution">
    <text evidence="2">The sequence shown here is derived from an EMBL/GenBank/DDBJ whole genome shotgun (WGS) entry which is preliminary data.</text>
</comment>
<name>A0A371HVI3_MUCPR</name>
<feature type="non-terminal residue" evidence="2">
    <location>
        <position position="1"/>
    </location>
</feature>
<dbReference type="OrthoDB" id="1421006at2759"/>
<organism evidence="2 3">
    <name type="scientific">Mucuna pruriens</name>
    <name type="common">Velvet bean</name>
    <name type="synonym">Dolichos pruriens</name>
    <dbReference type="NCBI Taxonomy" id="157652"/>
    <lineage>
        <taxon>Eukaryota</taxon>
        <taxon>Viridiplantae</taxon>
        <taxon>Streptophyta</taxon>
        <taxon>Embryophyta</taxon>
        <taxon>Tracheophyta</taxon>
        <taxon>Spermatophyta</taxon>
        <taxon>Magnoliopsida</taxon>
        <taxon>eudicotyledons</taxon>
        <taxon>Gunneridae</taxon>
        <taxon>Pentapetalae</taxon>
        <taxon>rosids</taxon>
        <taxon>fabids</taxon>
        <taxon>Fabales</taxon>
        <taxon>Fabaceae</taxon>
        <taxon>Papilionoideae</taxon>
        <taxon>50 kb inversion clade</taxon>
        <taxon>NPAAA clade</taxon>
        <taxon>indigoferoid/millettioid clade</taxon>
        <taxon>Phaseoleae</taxon>
        <taxon>Mucuna</taxon>
    </lineage>
</organism>
<dbReference type="Proteomes" id="UP000257109">
    <property type="component" value="Unassembled WGS sequence"/>
</dbReference>
<dbReference type="AlphaFoldDB" id="A0A371HVI3"/>
<keyword evidence="3" id="KW-1185">Reference proteome</keyword>
<feature type="non-terminal residue" evidence="2">
    <location>
        <position position="121"/>
    </location>
</feature>
<sequence length="121" mass="13923">MKKAKCNYYHHVLKGNHKTSSINTHVRKCKSNPNNEVIKRLKSTSLTANISSPSLAKFDHERVKIIVKFELSKYLEEDLEKVNSSRFPILGNIERKILTIFISIMSFESAFSNKDKSLIII</sequence>
<evidence type="ECO:0000313" key="3">
    <source>
        <dbReference type="Proteomes" id="UP000257109"/>
    </source>
</evidence>
<accession>A0A371HVI3</accession>
<gene>
    <name evidence="2" type="ORF">CR513_09160</name>
</gene>
<proteinExistence type="predicted"/>
<dbReference type="GO" id="GO:0046983">
    <property type="term" value="F:protein dimerization activity"/>
    <property type="evidence" value="ECO:0007669"/>
    <property type="project" value="InterPro"/>
</dbReference>
<reference evidence="2" key="1">
    <citation type="submission" date="2018-05" db="EMBL/GenBank/DDBJ databases">
        <title>Draft genome of Mucuna pruriens seed.</title>
        <authorList>
            <person name="Nnadi N.E."/>
            <person name="Vos R."/>
            <person name="Hasami M.H."/>
            <person name="Devisetty U.K."/>
            <person name="Aguiy J.C."/>
        </authorList>
    </citation>
    <scope>NUCLEOTIDE SEQUENCE [LARGE SCALE GENOMIC DNA]</scope>
    <source>
        <strain evidence="2">JCA_2017</strain>
    </source>
</reference>
<protein>
    <recommendedName>
        <fullName evidence="1">HAT C-terminal dimerisation domain-containing protein</fullName>
    </recommendedName>
</protein>
<evidence type="ECO:0000259" key="1">
    <source>
        <dbReference type="Pfam" id="PF05699"/>
    </source>
</evidence>